<reference evidence="1" key="1">
    <citation type="submission" date="2023-07" db="EMBL/GenBank/DDBJ databases">
        <title>Sequencing the genomes of 1000 actinobacteria strains.</title>
        <authorList>
            <person name="Klenk H.-P."/>
        </authorList>
    </citation>
    <scope>NUCLEOTIDE SEQUENCE</scope>
    <source>
        <strain evidence="1">DSM 45977</strain>
    </source>
</reference>
<dbReference type="AlphaFoldDB" id="A0AAE4CMA2"/>
<proteinExistence type="predicted"/>
<keyword evidence="2" id="KW-1185">Reference proteome</keyword>
<dbReference type="Proteomes" id="UP001180845">
    <property type="component" value="Unassembled WGS sequence"/>
</dbReference>
<accession>A0AAE4CMA2</accession>
<sequence length="632" mass="69000">MRTVFIHGEVEQYAEAKETLIERFGAWSVEGNSGDDDGAPAEDAGLLTALLDDKFVRDGLLAYWSGHELDRFLVEVAPRRLMSASDWSVVPRFLHRWVDFLDGTELLMSGGSSVPDLHRAIDKAAPAYLESMAEPAEWGPAKFWSTTMAEHGVDSEDDTAVKRFFDAVDDGAVEIDEETVDAIEARERLEPAPQPAYWLPPMPVQEGAEADVSATALLSGVRALLEWVGQGRKLTSTGEVATSDFEDLSSALDLREDRFRVVVLLEWAKHTHLIRAAGDRLVRTRISEPLLGQPELLWNRLWDSFVLLDDVFAEEFGGLDRFADGEAVFVHLVQNTLRMLASQSELLPLELLVSLTASSLVGESAEQDELAPEERTAVRGILRRVLEQWELMGVVRTCVCEDEEQVELVRSAVPEGVEPDDSTLVELLPLGVAAVRDSLVAMGFVVPAVEELAQYPAEVLTLAIRDCPPEAGEVVLSAWIEVRGRQSAGAELASLLARVDDPLVRLGALSVLDHLGPEGVDAVRGVRDDAVAGPAARMWLRDRVPEVEVTIRPGDEVAAMLDSMSVVVDEDVAAFLSELQATPTTDQIALVEQIARVPHSRSGGVLEVVAEGHPDSRVASVARRSLEKARGT</sequence>
<evidence type="ECO:0000313" key="2">
    <source>
        <dbReference type="Proteomes" id="UP001180845"/>
    </source>
</evidence>
<evidence type="ECO:0000313" key="1">
    <source>
        <dbReference type="EMBL" id="MDR7302171.1"/>
    </source>
</evidence>
<protein>
    <submittedName>
        <fullName evidence="1">Uncharacterized protein</fullName>
    </submittedName>
</protein>
<name>A0AAE4CMA2_9ACTN</name>
<dbReference type="EMBL" id="JAVDXW010000001">
    <property type="protein sequence ID" value="MDR7302171.1"/>
    <property type="molecule type" value="Genomic_DNA"/>
</dbReference>
<organism evidence="1 2">
    <name type="scientific">Haloactinomyces albus</name>
    <dbReference type="NCBI Taxonomy" id="1352928"/>
    <lineage>
        <taxon>Bacteria</taxon>
        <taxon>Bacillati</taxon>
        <taxon>Actinomycetota</taxon>
        <taxon>Actinomycetes</taxon>
        <taxon>Actinopolysporales</taxon>
        <taxon>Actinopolysporaceae</taxon>
        <taxon>Haloactinomyces</taxon>
    </lineage>
</organism>
<gene>
    <name evidence="1" type="ORF">JOF55_002352</name>
</gene>
<comment type="caution">
    <text evidence="1">The sequence shown here is derived from an EMBL/GenBank/DDBJ whole genome shotgun (WGS) entry which is preliminary data.</text>
</comment>
<dbReference type="RefSeq" id="WP_310273482.1">
    <property type="nucleotide sequence ID" value="NZ_JAVDXW010000001.1"/>
</dbReference>